<reference evidence="4 5" key="1">
    <citation type="submission" date="2015-11" db="EMBL/GenBank/DDBJ databases">
        <title>Genomic analysis of 38 Legionella species identifies large and diverse effector repertoires.</title>
        <authorList>
            <person name="Burstein D."/>
            <person name="Amaro F."/>
            <person name="Zusman T."/>
            <person name="Lifshitz Z."/>
            <person name="Cohen O."/>
            <person name="Gilbert J.A."/>
            <person name="Pupko T."/>
            <person name="Shuman H.A."/>
            <person name="Segal G."/>
        </authorList>
    </citation>
    <scope>NUCLEOTIDE SEQUENCE [LARGE SCALE GENOMIC DNA]</scope>
    <source>
        <strain evidence="4 5">ATCC 700990</strain>
    </source>
</reference>
<evidence type="ECO:0000313" key="4">
    <source>
        <dbReference type="EMBL" id="KTC87537.1"/>
    </source>
</evidence>
<feature type="region of interest" description="Disordered" evidence="2">
    <location>
        <begin position="2682"/>
        <end position="2720"/>
    </location>
</feature>
<sequence length="3729" mass="422660">MAYCKKFIDGINLINFADESAELLRDILIHYAINDLKTNSEKIKEDLERLPLSIPDNKFADEQLKIYREKQEALLKHLNNQVGIIAPLGSALNFEQEPEIDIDKFISNFAVYFRNLQHLSDTLSDAPPQIKNLQTRLYIEVLFKLDQSEQESQLQTPFLDLNKMINKAMSFYEATTDEKLRIQSHKLVQMATYELVRRECEKITATNSIKPRYRQYQDFLNVLTAQIPEVGKSAIFDNISDYRGAAGKSISDLLSEVEKKLKISPSENWDNTKKINAFIERKYLFNKLRFGQEDRREYAKKVRKNAEKDLFWARGQIRDIELFTESSLVDRSFANLTEIRYLKRDKKFKLLNEQSAYEIVYKASDQKVKPQAKKRGSKTNSSVDDKLVFEDTLKKQKLEVAFEAVREARGTERKGKTLFAKGDATSPFQEASKDRASDKDTALATIRRALNKNFDQPVVEVLDGIIRVSVFSFNQPTQKIAETLLGNILPAGFGLGAYSMVLRADSSAITCHSFTGRTILDIEKQVIALFPQCQASGYLAHFSDIKRETKAQGEELVRHLELTDLRKIQLLSRLLELNLSAPYLTPQINFPQEIAKAFLQIRDKNYLAALEIPGLKTAVDNIFSQLKPLTGFAKVKKEVEDNVENKISQLDLNNNDQILLCKLVELRFFYSQLKSKKDFPVEIKKAFETEKLQKAFNLVGAGRYSSALKMVELEEEVDELYKQIAKLKETDIPKYTRSTVDKAKILSLSEGQRKEKIKRLRAVFASDEEPAGKIEGITKIFLEEYLEMSKTLGLSKEEQTRTKDDLHLMAEELVELMERTAKGEPALKNEEQAAYFSAIKQIAEKIAPKKIEDVHFKIPYTSKSPLTIKVIHNFDEIEVEIDLNNVKLPYSLTKPPGKEEFILSYGGSRGVIAPFEGFDSAYASPGTKKKRLFTHLRLLGVGQYAAVKEVEDLLNGLNKAMKKGFIPTSEKTTFEESSFLNPRTRPLASRNDSHYLAEYHVVENLLRAEKKDQLVETEKPRTWKVTDKLRPKGALYSEEGRPIQYRTLIPRAKGKTFADAVSKKLNSYAKNNIGYHDPVVRSEEGISSDLKEMLALAQAVLDESMRLEDINFTHNDIKPENFLFRKNAEGSYQVKYIDWATGGFSREYEGEKKTAPEVFAEVFGPDSKFTGNNEQCADESGRFVEIDIKGQIKFGINPVLEILHGERNGTLPYISPKVLGVDRKRRSIEGRDPSYNTSLNAGDTSLDDWALTAMTFGICNRQAYFALVKGRAVNDYIVPGILEADDQKPLGLKVVSIKDFNQFFACGADVASDENLASQEFYNQLNAVMYIPSNQREGEPMHLYRRLIALQEQLKKKMTEASSPEAELVKNIEGILSTVHDAVASGDGLKKSQLKEQFNLAQRCLQDYDKLQDKSYQKSQKDIDILNNLINQYEEEKERKEEKKGKELSFYDLLKRPQDKSLLEILCTFPNTRKQKKVAVEILTKVIDQSDFTDNFLNEGTSGSALLIECIAGEQDEILVALLSKITEKNPLFIQYVEQHALLHYAADQGLNSVFTKLIETLQTAGASEDKIFELLLNEYGPGSNRKKGAPYIKWATSCLDIIIRNNNPPQLEAILKIMPADVEEKAIQRALHLCAALGNKAFFDEIIKQYNDLNPDKKLGVNEIIGMKFPPDDLSPYHLFLRDAATSYVIDELAVEPKLAHEFLAIESELLSPIPTTIAAENGNFSAITKLVQLASKLELSGPEWVKFFTQSDEHGKTVLNYILEKGQLEYLTTYIATIKEICPQDSATILVHLLSNTDPVNPLKNYLNTKAVNPSQQFDIVKLLLDSICDNYKDASEEQQRARIVALLVNREWFITQAQSSIYHDQLRDLLQNSALSFSAKKFLFDKLNDAAPHDSAAKLFYEKLLGEVNLQAQEVGKEPIQVDFPQVMVDLAKQTSDVSALIRALVDDHRLENEIKEYEKAKEAIEKELHHLKEDYDGLNEQKELSEKRAQDAEEKLIKTKEEHEVAREFLQKQLDVKQEEFLGEREGNSQLAEQINQLKAEQLKAKEANEAELKRLGEDYEEKLSKQQALLEKQTEQAAEILSAAKEEHEVARELLQKELDAKQKEFLGEHEENSQLAEQINQLKAEQLKAKEANEAELKRLGEDYDKKLSKQQELSEKRVQDAEERLVKAKEEHEVARELLQKELDAKQEEFLGEHEENSQLAEEINRLKAEQLKAKEANEAELKRLGEDYDKKLSKQQELSEKRVQDAEERLVKAKEEHEVARELLQKQLDVKQEEFLGEQEGNSQLAEEINQLKAEQLKAKEANEAELKRLGEDYEEKLSKQQALLEKQTEQAAEILSAAIKLHESEQAQLEKELEESKKLLASEQGEKSELTLKVKAIEEELQKANLLGEQAIEDLSKKHEAKVSALEELLKKQTEDSEKALAGAKEKHESEQAQLEKELEESKKLLASEQGEKSELTLKVKAIEEELQKANLSGEQAIEDLSKKHEAKVSALEELLKKQTEDSEKALAGAKEKHESEQAHLEKELEESKKLLASEQGEKSELTLKVKAIEEELQKANLLGEQAIEDLSKKHEAKVSALEELLKKQTEDSEKALAGAKEKHESLQVGLEKELEESKRLLASEQGEKSELTLKVKAIEEELQKANLLGEQAIEDLSKKHEAKVSALEELLKKQTEDSEKALAGAKEKHESEQAQLGKELEESKKLLASEQGEKSELTLKVKAIEEELQKANLLGEQAIEDLSKKHEAKVSALEELLKKQTEDSEKAFTDAKEKHESEQAQLEKELEESKKLLASEQGEKSELGLKVKEIKEELQKGKVSGEQALEELSKKHEAKVSALQELLKKQAEDSAKAFTDAKEKHGSELNHLHEAFKEKESFFGDSNKRLNEESEKIRGEVDTLKEALIIANEKRAIKAINYKLKDSNDFALLKDIAKAQGNDDLLHIGLKEKHVGALKSEFAFKKIVAVANERLDTLGEIAFKALIKEVKKSGDIHLLNEIVNVAERDEATNTDLLGLGLNDDNVAALRGKAYLAIAVVANEKLDILDEEARNVLIRDVEKRADLDFLRAFSHVTSNQDLIDITRLDAYYVDALRSLDFYQELAEIAAQRIDEDRQTYNYLKATIETTDDQGLLHSVIRAQSNADLKIGLEPRDVDSLVGEDTYYYLAELAEKRLDYLKSEEVRRIQESVVVNNPYREAQAKAVTALIEVIARSKDDEMLNKISNAVASEDLEDAGLDRKLVRRVFEDAALLELTGAAEERLEKLKERREARKVLFLDPAQYHATLTKNDKTKKLKDAETNLLEIIGLDKDIQEDLRTLAGLSPIHFFNPGFQAEAQKHADELGTHYENLAKNCTSLVEYLKILRADLRDQLVSLPTDSEMAHLPNSSDHKIALKTRRQIIGRVLAKIQPELALHEPLQKLFHGDRKATNSLLQQGLVETINQARSGRFNLNFLGFSSDYDNFGMEDKSTFFRRDYVPKGTGQRNLSLVGQRTLNYQIVHSLRPGQGRIHTINPDKPKVTGTYIEEQQASFAMSDHRKPDRIAQPPKVKFTITKFPEGDESDPAVVAARVQFAIGMASEMLARYDAPPSAKNPVGLESGTPLQQKYVGTALLLLGQEVPYMKFDHRAIAVSDPTIFDPEREVVRGFFGGYSFSDKSFYATHFKAQPALKTYLNGVKETMTDKYGHQKTREKVKGVLEKVDQTFFKPESKRTVEKVEKALGKPPRVP</sequence>
<keyword evidence="5" id="KW-1185">Reference proteome</keyword>
<keyword evidence="1" id="KW-0175">Coiled coil</keyword>
<dbReference type="InterPro" id="IPR011009">
    <property type="entry name" value="Kinase-like_dom_sf"/>
</dbReference>
<name>A0A0W0SW49_9GAMM</name>
<dbReference type="InterPro" id="IPR008271">
    <property type="entry name" value="Ser/Thr_kinase_AS"/>
</dbReference>
<proteinExistence type="predicted"/>
<evidence type="ECO:0000256" key="1">
    <source>
        <dbReference type="SAM" id="Coils"/>
    </source>
</evidence>
<dbReference type="EMBL" id="LNXY01000020">
    <property type="protein sequence ID" value="KTC87537.1"/>
    <property type="molecule type" value="Genomic_DNA"/>
</dbReference>
<dbReference type="PROSITE" id="PS50011">
    <property type="entry name" value="PROTEIN_KINASE_DOM"/>
    <property type="match status" value="1"/>
</dbReference>
<dbReference type="RefSeq" id="WP_058495465.1">
    <property type="nucleotide sequence ID" value="NZ_LNXY01000020.1"/>
</dbReference>
<dbReference type="Proteomes" id="UP000054736">
    <property type="component" value="Unassembled WGS sequence"/>
</dbReference>
<gene>
    <name evidence="4" type="ORF">Ldro_1156</name>
</gene>
<feature type="region of interest" description="Disordered" evidence="2">
    <location>
        <begin position="2424"/>
        <end position="2462"/>
    </location>
</feature>
<dbReference type="STRING" id="1212489.Ldro_1156"/>
<accession>A0A0W0SW49</accession>
<feature type="region of interest" description="Disordered" evidence="2">
    <location>
        <begin position="2595"/>
        <end position="2617"/>
    </location>
</feature>
<evidence type="ECO:0000256" key="2">
    <source>
        <dbReference type="SAM" id="MobiDB-lite"/>
    </source>
</evidence>
<dbReference type="SUPFAM" id="SSF56112">
    <property type="entry name" value="Protein kinase-like (PK-like)"/>
    <property type="match status" value="1"/>
</dbReference>
<evidence type="ECO:0000313" key="5">
    <source>
        <dbReference type="Proteomes" id="UP000054736"/>
    </source>
</evidence>
<feature type="domain" description="Protein kinase" evidence="3">
    <location>
        <begin position="933"/>
        <end position="1348"/>
    </location>
</feature>
<feature type="coiled-coil region" evidence="1">
    <location>
        <begin position="1416"/>
        <end position="1446"/>
    </location>
</feature>
<comment type="caution">
    <text evidence="4">The sequence shown here is derived from an EMBL/GenBank/DDBJ whole genome shotgun (WGS) entry which is preliminary data.</text>
</comment>
<dbReference type="GO" id="GO:0005524">
    <property type="term" value="F:ATP binding"/>
    <property type="evidence" value="ECO:0007669"/>
    <property type="project" value="InterPro"/>
</dbReference>
<dbReference type="GO" id="GO:0004672">
    <property type="term" value="F:protein kinase activity"/>
    <property type="evidence" value="ECO:0007669"/>
    <property type="project" value="InterPro"/>
</dbReference>
<protein>
    <submittedName>
        <fullName evidence="4">Interaptin</fullName>
    </submittedName>
</protein>
<feature type="region of interest" description="Disordered" evidence="2">
    <location>
        <begin position="2507"/>
        <end position="2534"/>
    </location>
</feature>
<feature type="region of interest" description="Disordered" evidence="2">
    <location>
        <begin position="2765"/>
        <end position="2806"/>
    </location>
</feature>
<dbReference type="InterPro" id="IPR000719">
    <property type="entry name" value="Prot_kinase_dom"/>
</dbReference>
<dbReference type="PROSITE" id="PS00108">
    <property type="entry name" value="PROTEIN_KINASE_ST"/>
    <property type="match status" value="1"/>
</dbReference>
<organism evidence="4 5">
    <name type="scientific">Legionella drozanskii LLAP-1</name>
    <dbReference type="NCBI Taxonomy" id="1212489"/>
    <lineage>
        <taxon>Bacteria</taxon>
        <taxon>Pseudomonadati</taxon>
        <taxon>Pseudomonadota</taxon>
        <taxon>Gammaproteobacteria</taxon>
        <taxon>Legionellales</taxon>
        <taxon>Legionellaceae</taxon>
        <taxon>Legionella</taxon>
    </lineage>
</organism>
<dbReference type="Gene3D" id="1.10.510.10">
    <property type="entry name" value="Transferase(Phosphotransferase) domain 1"/>
    <property type="match status" value="1"/>
</dbReference>
<dbReference type="PATRIC" id="fig|1212489.4.peg.1218"/>
<evidence type="ECO:0000259" key="3">
    <source>
        <dbReference type="PROSITE" id="PS50011"/>
    </source>
</evidence>